<gene>
    <name evidence="1" type="ORF">BARSC_190252</name>
</gene>
<name>E6Z1J1_BARSR</name>
<accession>E6Z1J1</accession>
<proteinExistence type="predicted"/>
<organism evidence="1">
    <name type="scientific">Bartonella schoenbuchensis (strain DSM 13525 / NCTC 13165 / R1)</name>
    <dbReference type="NCBI Taxonomy" id="687861"/>
    <lineage>
        <taxon>Bacteria</taxon>
        <taxon>Pseudomonadati</taxon>
        <taxon>Pseudomonadota</taxon>
        <taxon>Alphaproteobacteria</taxon>
        <taxon>Hyphomicrobiales</taxon>
        <taxon>Bartonellaceae</taxon>
        <taxon>Bartonella</taxon>
    </lineage>
</organism>
<sequence>MSMRCTTKNSFSPVLDANRAPDANCVLLHPMFRKNSERPRSKNSK</sequence>
<reference evidence="1" key="1">
    <citation type="journal article" date="2011" name="PLoS Genet.">
        <title>Parallel evolution of a type IV secretion system in radiating lineages of the host-restricted bacterial pathogen Bartonella.</title>
        <authorList>
            <person name="Engel P."/>
            <person name="Salzburger W."/>
            <person name="Liesch M."/>
            <person name="Chang C.C."/>
            <person name="Maruyama S."/>
            <person name="Lanz C."/>
            <person name="Calteau A."/>
            <person name="Lajus A."/>
            <person name="Medigue C."/>
            <person name="Schuster S.C."/>
            <person name="Dehio C."/>
        </authorList>
    </citation>
    <scope>NUCLEOTIDE SEQUENCE</scope>
    <source>
        <strain evidence="1">R1</strain>
    </source>
</reference>
<protein>
    <submittedName>
        <fullName evidence="1">Uncharacterized protein</fullName>
    </submittedName>
</protein>
<dbReference type="EMBL" id="FN645524">
    <property type="protein sequence ID" value="CBI82979.1"/>
    <property type="molecule type" value="Genomic_DNA"/>
</dbReference>
<evidence type="ECO:0000313" key="1">
    <source>
        <dbReference type="EMBL" id="CBI82979.1"/>
    </source>
</evidence>
<dbReference type="AlphaFoldDB" id="E6Z1J1"/>